<reference evidence="3 4" key="1">
    <citation type="submission" date="2018-05" db="EMBL/GenBank/DDBJ databases">
        <title>Complete genome sequence of Massilia oculi sp. nov. CCUG 43427T (=DSM 26321T), the type strain of M. oculi, and comparison with genome sequences of other Massilia strains.</title>
        <authorList>
            <person name="Zhu B."/>
        </authorList>
    </citation>
    <scope>NUCLEOTIDE SEQUENCE [LARGE SCALE GENOMIC DNA]</scope>
    <source>
        <strain evidence="3 4">CCUG 43427</strain>
    </source>
</reference>
<feature type="signal peptide" evidence="2">
    <location>
        <begin position="1"/>
        <end position="31"/>
    </location>
</feature>
<dbReference type="EMBL" id="CP029343">
    <property type="protein sequence ID" value="AWL06643.1"/>
    <property type="molecule type" value="Genomic_DNA"/>
</dbReference>
<dbReference type="RefSeq" id="WP_109346955.1">
    <property type="nucleotide sequence ID" value="NZ_CP029343.1"/>
</dbReference>
<dbReference type="Proteomes" id="UP000245820">
    <property type="component" value="Chromosome"/>
</dbReference>
<protein>
    <submittedName>
        <fullName evidence="3">Uncharacterized protein</fullName>
    </submittedName>
</protein>
<organism evidence="3 4">
    <name type="scientific">Massilia oculi</name>
    <dbReference type="NCBI Taxonomy" id="945844"/>
    <lineage>
        <taxon>Bacteria</taxon>
        <taxon>Pseudomonadati</taxon>
        <taxon>Pseudomonadota</taxon>
        <taxon>Betaproteobacteria</taxon>
        <taxon>Burkholderiales</taxon>
        <taxon>Oxalobacteraceae</taxon>
        <taxon>Telluria group</taxon>
        <taxon>Massilia</taxon>
    </lineage>
</organism>
<evidence type="ECO:0000256" key="1">
    <source>
        <dbReference type="SAM" id="MobiDB-lite"/>
    </source>
</evidence>
<keyword evidence="2" id="KW-0732">Signal</keyword>
<feature type="compositionally biased region" description="Basic and acidic residues" evidence="1">
    <location>
        <begin position="187"/>
        <end position="222"/>
    </location>
</feature>
<evidence type="ECO:0000313" key="3">
    <source>
        <dbReference type="EMBL" id="AWL06643.1"/>
    </source>
</evidence>
<feature type="compositionally biased region" description="Basic and acidic residues" evidence="1">
    <location>
        <begin position="166"/>
        <end position="179"/>
    </location>
</feature>
<evidence type="ECO:0000256" key="2">
    <source>
        <dbReference type="SAM" id="SignalP"/>
    </source>
</evidence>
<keyword evidence="4" id="KW-1185">Reference proteome</keyword>
<evidence type="ECO:0000313" key="4">
    <source>
        <dbReference type="Proteomes" id="UP000245820"/>
    </source>
</evidence>
<name>A0A2S2DMM8_9BURK</name>
<feature type="chain" id="PRO_5015615910" evidence="2">
    <location>
        <begin position="32"/>
        <end position="232"/>
    </location>
</feature>
<accession>A0A2S2DMM8</accession>
<sequence length="232" mass="25646">MTRHPMLRLTAIAATISLTLLLGACSNTELAQEEAPPTPSTSPEQAEQRLAAVALERAAIEARFAEREVVCYDKFFVNRCLDEAREVRRAALVTQRAIEIEASRYLRRLKVEERDKAIAEADAAYAQEEAKLAAEPPPVKEPASTALPPPRTKAGEPRVVRSQQRAQERAADAEKEAAERAANVAAYEERRRKSEERQKEVARRVAEREAKAAQRAADEARRANGNGPAPTN</sequence>
<gene>
    <name evidence="3" type="ORF">DIR46_20870</name>
</gene>
<feature type="region of interest" description="Disordered" evidence="1">
    <location>
        <begin position="129"/>
        <end position="232"/>
    </location>
</feature>
<dbReference type="AlphaFoldDB" id="A0A2S2DMM8"/>
<dbReference type="PROSITE" id="PS51257">
    <property type="entry name" value="PROKAR_LIPOPROTEIN"/>
    <property type="match status" value="1"/>
</dbReference>
<dbReference type="OrthoDB" id="8777086at2"/>
<dbReference type="KEGG" id="mtim:DIR46_20870"/>
<proteinExistence type="predicted"/>